<comment type="function">
    <text evidence="10">Part of a membrane-bound complex that couples electron transfer with translocation of ions across the membrane.</text>
</comment>
<evidence type="ECO:0000259" key="13">
    <source>
        <dbReference type="PROSITE" id="PS51656"/>
    </source>
</evidence>
<gene>
    <name evidence="10" type="primary">rnfB</name>
    <name evidence="14" type="ORF">L21SP2_0447</name>
</gene>
<dbReference type="PROSITE" id="PS51379">
    <property type="entry name" value="4FE4S_FER_2"/>
    <property type="match status" value="3"/>
</dbReference>
<comment type="caution">
    <text evidence="10">Lacks conserved residue(s) required for the propagation of feature annotation.</text>
</comment>
<protein>
    <recommendedName>
        <fullName evidence="10">Ion-translocating oxidoreductase complex subunit B</fullName>
        <ecNumber evidence="10">7.-.-.-</ecNumber>
    </recommendedName>
    <alternativeName>
        <fullName evidence="10">Rnf electron transport complex subunit B</fullName>
    </alternativeName>
</protein>
<dbReference type="GO" id="GO:0051539">
    <property type="term" value="F:4 iron, 4 sulfur cluster binding"/>
    <property type="evidence" value="ECO:0007669"/>
    <property type="project" value="UniProtKB-UniRule"/>
</dbReference>
<feature type="binding site" evidence="10">
    <location>
        <position position="178"/>
    </location>
    <ligand>
        <name>[4Fe-4S] cluster</name>
        <dbReference type="ChEBI" id="CHEBI:49883"/>
        <label>3</label>
    </ligand>
</feature>
<keyword evidence="11" id="KW-0812">Transmembrane</keyword>
<evidence type="ECO:0000313" key="14">
    <source>
        <dbReference type="EMBL" id="AHC13879.1"/>
    </source>
</evidence>
<feature type="domain" description="4Fe-4S ferredoxin-type" evidence="12">
    <location>
        <begin position="166"/>
        <end position="195"/>
    </location>
</feature>
<dbReference type="InterPro" id="IPR050395">
    <property type="entry name" value="4Fe4S_Ferredoxin_RnfB"/>
</dbReference>
<dbReference type="AlphaFoldDB" id="V5WE79"/>
<keyword evidence="8 10" id="KW-0411">Iron-sulfur</keyword>
<dbReference type="Gene3D" id="3.30.70.20">
    <property type="match status" value="2"/>
</dbReference>
<feature type="binding site" evidence="10">
    <location>
        <position position="144"/>
    </location>
    <ligand>
        <name>[4Fe-4S] cluster</name>
        <dbReference type="ChEBI" id="CHEBI:49883"/>
        <label>2</label>
    </ligand>
</feature>
<dbReference type="PROSITE" id="PS00198">
    <property type="entry name" value="4FE4S_FER_1"/>
    <property type="match status" value="2"/>
</dbReference>
<dbReference type="HAMAP" id="MF_00463">
    <property type="entry name" value="RsxB_RnfB"/>
    <property type="match status" value="1"/>
</dbReference>
<dbReference type="GO" id="GO:0005886">
    <property type="term" value="C:plasma membrane"/>
    <property type="evidence" value="ECO:0007669"/>
    <property type="project" value="UniProtKB-SubCell"/>
</dbReference>
<organism evidence="14 15">
    <name type="scientific">Salinispira pacifica</name>
    <dbReference type="NCBI Taxonomy" id="1307761"/>
    <lineage>
        <taxon>Bacteria</taxon>
        <taxon>Pseudomonadati</taxon>
        <taxon>Spirochaetota</taxon>
        <taxon>Spirochaetia</taxon>
        <taxon>Spirochaetales</taxon>
        <taxon>Spirochaetaceae</taxon>
        <taxon>Salinispira</taxon>
    </lineage>
</organism>
<dbReference type="SUPFAM" id="SSF54862">
    <property type="entry name" value="4Fe-4S ferredoxins"/>
    <property type="match status" value="3"/>
</dbReference>
<dbReference type="eggNOG" id="COG2878">
    <property type="taxonomic scope" value="Bacteria"/>
</dbReference>
<evidence type="ECO:0000256" key="5">
    <source>
        <dbReference type="ARBA" id="ARBA00022967"/>
    </source>
</evidence>
<dbReference type="EMBL" id="CP006939">
    <property type="protein sequence ID" value="AHC13879.1"/>
    <property type="molecule type" value="Genomic_DNA"/>
</dbReference>
<dbReference type="PANTHER" id="PTHR43560:SF1">
    <property type="entry name" value="ION-TRANSLOCATING OXIDOREDUCTASE COMPLEX SUBUNIT B"/>
    <property type="match status" value="1"/>
</dbReference>
<evidence type="ECO:0000256" key="2">
    <source>
        <dbReference type="ARBA" id="ARBA00022485"/>
    </source>
</evidence>
<feature type="binding site" evidence="10">
    <location>
        <position position="77"/>
    </location>
    <ligand>
        <name>[4Fe-4S] cluster</name>
        <dbReference type="ChEBI" id="CHEBI:49883"/>
        <label>1</label>
    </ligand>
</feature>
<dbReference type="RefSeq" id="WP_024266811.1">
    <property type="nucleotide sequence ID" value="NC_023035.1"/>
</dbReference>
<dbReference type="Gene3D" id="1.10.15.40">
    <property type="entry name" value="Electron transport complex subunit B, putative Fe-S cluster"/>
    <property type="match status" value="1"/>
</dbReference>
<comment type="subunit">
    <text evidence="10">The complex is composed of six subunits: RnfA, RnfB, RnfC, RnfD, RnfE and RnfG.</text>
</comment>
<evidence type="ECO:0000313" key="15">
    <source>
        <dbReference type="Proteomes" id="UP000018680"/>
    </source>
</evidence>
<evidence type="ECO:0000256" key="8">
    <source>
        <dbReference type="ARBA" id="ARBA00023014"/>
    </source>
</evidence>
<evidence type="ECO:0000256" key="7">
    <source>
        <dbReference type="ARBA" id="ARBA00023004"/>
    </source>
</evidence>
<feature type="binding site" evidence="10">
    <location>
        <position position="51"/>
    </location>
    <ligand>
        <name>[4Fe-4S] cluster</name>
        <dbReference type="ChEBI" id="CHEBI:49883"/>
        <label>1</label>
    </ligand>
</feature>
<keyword evidence="1 10" id="KW-0813">Transport</keyword>
<evidence type="ECO:0000256" key="6">
    <source>
        <dbReference type="ARBA" id="ARBA00022982"/>
    </source>
</evidence>
<dbReference type="Proteomes" id="UP000018680">
    <property type="component" value="Chromosome"/>
</dbReference>
<comment type="cofactor">
    <cofactor evidence="10">
        <name>[4Fe-4S] cluster</name>
        <dbReference type="ChEBI" id="CHEBI:49883"/>
    </cofactor>
    <text evidence="10">Binds 3 [4Fe-4S] clusters.</text>
</comment>
<dbReference type="KEGG" id="slr:L21SP2_0447"/>
<dbReference type="GO" id="GO:0022900">
    <property type="term" value="P:electron transport chain"/>
    <property type="evidence" value="ECO:0007669"/>
    <property type="project" value="UniProtKB-UniRule"/>
</dbReference>
<keyword evidence="5 10" id="KW-1278">Translocase</keyword>
<reference evidence="14 15" key="1">
    <citation type="journal article" date="2015" name="Stand. Genomic Sci.">
        <title>Complete genome sequence and description of Salinispira pacifica gen. nov., sp. nov., a novel spirochaete isolated form a hypersaline microbial mat.</title>
        <authorList>
            <person name="Ben Hania W."/>
            <person name="Joseph M."/>
            <person name="Schumann P."/>
            <person name="Bunk B."/>
            <person name="Fiebig A."/>
            <person name="Sproer C."/>
            <person name="Klenk H.P."/>
            <person name="Fardeau M.L."/>
            <person name="Spring S."/>
        </authorList>
    </citation>
    <scope>NUCLEOTIDE SEQUENCE [LARGE SCALE GENOMIC DNA]</scope>
    <source>
        <strain evidence="14 15">L21-RPul-D2</strain>
    </source>
</reference>
<dbReference type="eggNOG" id="COG1148">
    <property type="taxonomic scope" value="Bacteria"/>
</dbReference>
<keyword evidence="11" id="KW-1133">Transmembrane helix</keyword>
<feature type="binding site" evidence="10">
    <location>
        <position position="154"/>
    </location>
    <ligand>
        <name>[4Fe-4S] cluster</name>
        <dbReference type="ChEBI" id="CHEBI:49883"/>
        <label>3</label>
    </ligand>
</feature>
<comment type="similarity">
    <text evidence="10">Belongs to the 4Fe4S bacterial-type ferredoxin family. RnfB subfamily.</text>
</comment>
<keyword evidence="7 10" id="KW-0408">Iron</keyword>
<feature type="binding site" evidence="10">
    <location>
        <position position="181"/>
    </location>
    <ligand>
        <name>[4Fe-4S] cluster</name>
        <dbReference type="ChEBI" id="CHEBI:49883"/>
        <label>3</label>
    </ligand>
</feature>
<evidence type="ECO:0000256" key="10">
    <source>
        <dbReference type="HAMAP-Rule" id="MF_00463"/>
    </source>
</evidence>
<dbReference type="Pfam" id="PF00037">
    <property type="entry name" value="Fer4"/>
    <property type="match status" value="1"/>
</dbReference>
<sequence length="287" mass="30473">MTVVYSLVSLGGIAALFAVLLFIVARRFHVNEDPRVKEVEELLPGINCGACGFPGCSAMAEALVKGAEAGDISHLSCPPGGPSTMEEIGEYFGLSTGEFAQKVAVLRCGGDCDAAPRKSSYQGPSSCSIEHMLHSGESGCPFGCLGQGDCEVVCEFDALHMNPETGLPEVDAEKCTACNACVEACPRNLFELRPVGRRERRVWVNCQSQEKGALAKKHCSNACIGCGICVKTCPEKIQAISMENNLAYIDPQKCIMCGKCIPVCPTGAIQATFEVKQKKAPAQEAKS</sequence>
<keyword evidence="2 10" id="KW-0004">4Fe-4S</keyword>
<feature type="region of interest" description="Hydrophobic" evidence="10">
    <location>
        <begin position="1"/>
        <end position="25"/>
    </location>
</feature>
<keyword evidence="9 10" id="KW-0472">Membrane</keyword>
<feature type="domain" description="4Fe-4S" evidence="13">
    <location>
        <begin position="31"/>
        <end position="94"/>
    </location>
</feature>
<keyword evidence="3 10" id="KW-0479">Metal-binding</keyword>
<feature type="domain" description="4Fe-4S ferredoxin-type" evidence="12">
    <location>
        <begin position="245"/>
        <end position="274"/>
    </location>
</feature>
<feature type="binding site" evidence="10">
    <location>
        <position position="56"/>
    </location>
    <ligand>
        <name>[4Fe-4S] cluster</name>
        <dbReference type="ChEBI" id="CHEBI:49883"/>
        <label>1</label>
    </ligand>
</feature>
<evidence type="ECO:0000256" key="9">
    <source>
        <dbReference type="ARBA" id="ARBA00023136"/>
    </source>
</evidence>
<keyword evidence="15" id="KW-1185">Reference proteome</keyword>
<feature type="domain" description="4Fe-4S ferredoxin-type" evidence="12">
    <location>
        <begin position="214"/>
        <end position="243"/>
    </location>
</feature>
<dbReference type="InterPro" id="IPR007202">
    <property type="entry name" value="4Fe-4S_dom"/>
</dbReference>
<feature type="binding site" evidence="10">
    <location>
        <position position="140"/>
    </location>
    <ligand>
        <name>[4Fe-4S] cluster</name>
        <dbReference type="ChEBI" id="CHEBI:49883"/>
        <label>2</label>
    </ligand>
</feature>
<dbReference type="InterPro" id="IPR017900">
    <property type="entry name" value="4Fe4S_Fe_S_CS"/>
</dbReference>
<proteinExistence type="inferred from homology"/>
<name>V5WE79_9SPIO</name>
<feature type="transmembrane region" description="Helical" evidence="11">
    <location>
        <begin position="6"/>
        <end position="25"/>
    </location>
</feature>
<dbReference type="GO" id="GO:0009055">
    <property type="term" value="F:electron transfer activity"/>
    <property type="evidence" value="ECO:0007669"/>
    <property type="project" value="InterPro"/>
</dbReference>
<evidence type="ECO:0000256" key="1">
    <source>
        <dbReference type="ARBA" id="ARBA00022448"/>
    </source>
</evidence>
<keyword evidence="6 10" id="KW-0249">Electron transport</keyword>
<keyword evidence="4 10" id="KW-0677">Repeat</keyword>
<dbReference type="EC" id="7.-.-.-" evidence="10"/>
<accession>V5WE79</accession>
<evidence type="ECO:0000256" key="3">
    <source>
        <dbReference type="ARBA" id="ARBA00022723"/>
    </source>
</evidence>
<dbReference type="InterPro" id="IPR010207">
    <property type="entry name" value="Elect_transpt_cplx_RnfB/RsxB"/>
</dbReference>
<dbReference type="CDD" id="cd10549">
    <property type="entry name" value="MtMvhB_like"/>
    <property type="match status" value="1"/>
</dbReference>
<dbReference type="HOGENOM" id="CLU_053470_0_0_12"/>
<dbReference type="Pfam" id="PF12838">
    <property type="entry name" value="Fer4_7"/>
    <property type="match status" value="1"/>
</dbReference>
<dbReference type="Pfam" id="PF04060">
    <property type="entry name" value="FeS"/>
    <property type="match status" value="1"/>
</dbReference>
<comment type="subcellular location">
    <subcellularLocation>
        <location evidence="10">Cell membrane</location>
    </subcellularLocation>
</comment>
<feature type="binding site" evidence="10">
    <location>
        <position position="48"/>
    </location>
    <ligand>
        <name>[4Fe-4S] cluster</name>
        <dbReference type="ChEBI" id="CHEBI:49883"/>
        <label>1</label>
    </ligand>
</feature>
<dbReference type="OrthoDB" id="9789936at2"/>
<dbReference type="InterPro" id="IPR017896">
    <property type="entry name" value="4Fe4S_Fe-S-bd"/>
</dbReference>
<dbReference type="GO" id="GO:0046872">
    <property type="term" value="F:metal ion binding"/>
    <property type="evidence" value="ECO:0007669"/>
    <property type="project" value="UniProtKB-KW"/>
</dbReference>
<dbReference type="PROSITE" id="PS51656">
    <property type="entry name" value="4FE4S"/>
    <property type="match status" value="1"/>
</dbReference>
<evidence type="ECO:0000259" key="12">
    <source>
        <dbReference type="PROSITE" id="PS51379"/>
    </source>
</evidence>
<keyword evidence="10" id="KW-1003">Cell membrane</keyword>
<feature type="binding site" evidence="10">
    <location>
        <position position="185"/>
    </location>
    <ligand>
        <name>[4Fe-4S] cluster</name>
        <dbReference type="ChEBI" id="CHEBI:49883"/>
        <label>2</label>
    </ligand>
</feature>
<dbReference type="PATRIC" id="fig|1307761.3.peg.447"/>
<dbReference type="PANTHER" id="PTHR43560">
    <property type="entry name" value="ION-TRANSLOCATING OXIDOREDUCTASE COMPLEX SUBUNIT B"/>
    <property type="match status" value="1"/>
</dbReference>
<feature type="binding site" evidence="10">
    <location>
        <position position="150"/>
    </location>
    <ligand>
        <name>[4Fe-4S] cluster</name>
        <dbReference type="ChEBI" id="CHEBI:49883"/>
        <label>2</label>
    </ligand>
</feature>
<feature type="binding site" evidence="10">
    <location>
        <position position="175"/>
    </location>
    <ligand>
        <name>[4Fe-4S] cluster</name>
        <dbReference type="ChEBI" id="CHEBI:49883"/>
        <label>3</label>
    </ligand>
</feature>
<evidence type="ECO:0000256" key="11">
    <source>
        <dbReference type="SAM" id="Phobius"/>
    </source>
</evidence>
<evidence type="ECO:0000256" key="4">
    <source>
        <dbReference type="ARBA" id="ARBA00022737"/>
    </source>
</evidence>
<dbReference type="STRING" id="1307761.L21SP2_0447"/>